<proteinExistence type="inferred from homology"/>
<dbReference type="Pfam" id="PF07980">
    <property type="entry name" value="SusD_RagB"/>
    <property type="match status" value="1"/>
</dbReference>
<dbReference type="EMBL" id="JMCB01000006">
    <property type="protein sequence ID" value="KFE68212.1"/>
    <property type="molecule type" value="Genomic_DNA"/>
</dbReference>
<feature type="domain" description="RagB/SusD" evidence="7">
    <location>
        <begin position="347"/>
        <end position="438"/>
    </location>
</feature>
<comment type="subcellular location">
    <subcellularLocation>
        <location evidence="1">Cell outer membrane</location>
    </subcellularLocation>
</comment>
<dbReference type="Gene3D" id="1.25.40.390">
    <property type="match status" value="1"/>
</dbReference>
<feature type="signal peptide" evidence="6">
    <location>
        <begin position="1"/>
        <end position="18"/>
    </location>
</feature>
<evidence type="ECO:0000256" key="3">
    <source>
        <dbReference type="ARBA" id="ARBA00022729"/>
    </source>
</evidence>
<keyword evidence="3 6" id="KW-0732">Signal</keyword>
<dbReference type="RefSeq" id="WP_044188789.1">
    <property type="nucleotide sequence ID" value="NZ_JMCB01000006.1"/>
</dbReference>
<reference evidence="8 9" key="1">
    <citation type="submission" date="2014-04" db="EMBL/GenBank/DDBJ databases">
        <title>Genome assembly of Hyalangium minutum DSM 14724.</title>
        <authorList>
            <person name="Sharma G."/>
            <person name="Subramanian S."/>
        </authorList>
    </citation>
    <scope>NUCLEOTIDE SEQUENCE [LARGE SCALE GENOMIC DNA]</scope>
    <source>
        <strain evidence="8 9">DSM 14724</strain>
    </source>
</reference>
<dbReference type="InterPro" id="IPR012944">
    <property type="entry name" value="SusD_RagB_dom"/>
</dbReference>
<sequence>MKKTVLVALCASSLGLGACELEFQDLNNPSLESLRDTPTPAAVNSAATGLLIGARSGKSAQNGYVAHLGILGRESYTFDGADPRFVTEMLASPALAAGSPAFGGNLWVQPYANIRNANTLLTAVDKVSGVADADKEAIRGFAKTMQALDYLMVAVTRDTNGVALDVGGGINDLKPLEKDMTKVYAYIAGLLEESKAHLEAAGDTFPFPLSGGFAGYDTPATFVKFNRAVKARVEAYRQNWTGALEALSGSFVDTAKPLTEGTYYTYGVGTGDVTNGLTSPAIYAHPSIVTDALPNPDGGAAKDPDRQKADCTPDAAQPFKCLDDRISDKVEKVALSAPYQGLTSEYQFKMYEGSTASVPIIRNEELILLRAEANFQLGNLTAAEEDINLIRATAGGLPPVTLISENAVDILLAERRYSLLFEGGHRWIDMRRYNRLQTLPKDKPEHFIHERFPVPQAEQDARQ</sequence>
<dbReference type="AlphaFoldDB" id="A0A085WKJ9"/>
<keyword evidence="4" id="KW-0472">Membrane</keyword>
<dbReference type="Proteomes" id="UP000028725">
    <property type="component" value="Unassembled WGS sequence"/>
</dbReference>
<evidence type="ECO:0000256" key="6">
    <source>
        <dbReference type="SAM" id="SignalP"/>
    </source>
</evidence>
<dbReference type="PATRIC" id="fig|394096.3.peg.3489"/>
<evidence type="ECO:0000313" key="9">
    <source>
        <dbReference type="Proteomes" id="UP000028725"/>
    </source>
</evidence>
<comment type="similarity">
    <text evidence="2">Belongs to the SusD family.</text>
</comment>
<keyword evidence="5" id="KW-0998">Cell outer membrane</keyword>
<evidence type="ECO:0000313" key="8">
    <source>
        <dbReference type="EMBL" id="KFE68212.1"/>
    </source>
</evidence>
<dbReference type="PROSITE" id="PS51257">
    <property type="entry name" value="PROKAR_LIPOPROTEIN"/>
    <property type="match status" value="1"/>
</dbReference>
<evidence type="ECO:0000259" key="7">
    <source>
        <dbReference type="Pfam" id="PF07980"/>
    </source>
</evidence>
<evidence type="ECO:0000256" key="4">
    <source>
        <dbReference type="ARBA" id="ARBA00023136"/>
    </source>
</evidence>
<dbReference type="SUPFAM" id="SSF48452">
    <property type="entry name" value="TPR-like"/>
    <property type="match status" value="1"/>
</dbReference>
<organism evidence="8 9">
    <name type="scientific">Hyalangium minutum</name>
    <dbReference type="NCBI Taxonomy" id="394096"/>
    <lineage>
        <taxon>Bacteria</taxon>
        <taxon>Pseudomonadati</taxon>
        <taxon>Myxococcota</taxon>
        <taxon>Myxococcia</taxon>
        <taxon>Myxococcales</taxon>
        <taxon>Cystobacterineae</taxon>
        <taxon>Archangiaceae</taxon>
        <taxon>Hyalangium</taxon>
    </lineage>
</organism>
<accession>A0A085WKJ9</accession>
<dbReference type="InterPro" id="IPR011990">
    <property type="entry name" value="TPR-like_helical_dom_sf"/>
</dbReference>
<dbReference type="GO" id="GO:0009279">
    <property type="term" value="C:cell outer membrane"/>
    <property type="evidence" value="ECO:0007669"/>
    <property type="project" value="UniProtKB-SubCell"/>
</dbReference>
<evidence type="ECO:0000256" key="5">
    <source>
        <dbReference type="ARBA" id="ARBA00023237"/>
    </source>
</evidence>
<dbReference type="CDD" id="cd08977">
    <property type="entry name" value="SusD"/>
    <property type="match status" value="1"/>
</dbReference>
<comment type="caution">
    <text evidence="8">The sequence shown here is derived from an EMBL/GenBank/DDBJ whole genome shotgun (WGS) entry which is preliminary data.</text>
</comment>
<gene>
    <name evidence="8" type="ORF">DB31_7449</name>
</gene>
<name>A0A085WKJ9_9BACT</name>
<keyword evidence="9" id="KW-1185">Reference proteome</keyword>
<protein>
    <recommendedName>
        <fullName evidence="7">RagB/SusD domain-containing protein</fullName>
    </recommendedName>
</protein>
<feature type="chain" id="PRO_5001799849" description="RagB/SusD domain-containing protein" evidence="6">
    <location>
        <begin position="19"/>
        <end position="463"/>
    </location>
</feature>
<evidence type="ECO:0000256" key="2">
    <source>
        <dbReference type="ARBA" id="ARBA00006275"/>
    </source>
</evidence>
<dbReference type="STRING" id="394096.DB31_7449"/>
<evidence type="ECO:0000256" key="1">
    <source>
        <dbReference type="ARBA" id="ARBA00004442"/>
    </source>
</evidence>